<feature type="compositionally biased region" description="Low complexity" evidence="9">
    <location>
        <begin position="673"/>
        <end position="687"/>
    </location>
</feature>
<dbReference type="GO" id="GO:0043565">
    <property type="term" value="F:sequence-specific DNA binding"/>
    <property type="evidence" value="ECO:0007669"/>
    <property type="project" value="InterPro"/>
</dbReference>
<evidence type="ECO:0000256" key="5">
    <source>
        <dbReference type="ARBA" id="ARBA00023163"/>
    </source>
</evidence>
<sequence>MDTGYPDQHYHHRQHWSPHLLTTDNAYPQFFQTQAQAQAQQQQQQQQPDQPDQLNRSASTLSLNLSSLTVASPTNLSPINPPTSGLTPGTPISPSTNPFGAQAGQQQQQHQMQPHMPYSYDPSQAQQKSPSRLHHQQHYDEHQRQQQAQAAQAYDPRRTPAPSRNPSVSSTSQLPRKRSFTANPAASASTSSLNSLTSPSTSSLASLNSMGGSTPSLVQSSTAQTPISSTARGRAGSGLSITTMGVPLTLVEENAHAHGHGQVHHQYHAQGHPHGQQPQMSPYDDEARDAAMELADGATYEEMAYRDRDVKPNILNAKANGSSANLADPGGGGDRDSGSADDGTGSPSGAEDGYGAIGGGGAGMMGMGGAGSMMNVLGKPLATNNFVTKLYHRSTKRHSQSQSAPLLNLHCHSPLARVSICLRPGWHIAVYWMINDPKSAQFIAWTELGASFVVSNVGEFSRSILGSHFKHNNFSSFVRQLNMYGFHKINRTPRAQRTTTDAQTWEFSHTKFLRGRPDLLDEIKRKALEPDPSMKHRVELPGEVAAQLSAMREDNMRMWDQLSAEKRKVDQLVNLVGRLWDVVGKGFPGGTLPPFPPDLLESSDSPNIYITSPTSTSRYPPPLSMNIHGLQNMSSPNSSPTAADFPSAHMHHGHGQHSLSRQHSFPMNYQRDSTSSTPLPSSPGSISMDLFDDGTGDPPPSGRGSTKRQRLDDNSVGISVNINGINVMGSGDSMSLMSSVSSPGSGPAISNLTVPKKSSRARSDSAPMGYAPPLWQQGGLGGNVGGVGRPRSGSGMMPRGIPNIGTLTRNNNASTPLLSITTAEIDLNGR</sequence>
<evidence type="ECO:0000256" key="1">
    <source>
        <dbReference type="ARBA" id="ARBA00004123"/>
    </source>
</evidence>
<evidence type="ECO:0000256" key="6">
    <source>
        <dbReference type="ARBA" id="ARBA00023242"/>
    </source>
</evidence>
<evidence type="ECO:0000256" key="8">
    <source>
        <dbReference type="RuleBase" id="RU004020"/>
    </source>
</evidence>
<evidence type="ECO:0000256" key="3">
    <source>
        <dbReference type="ARBA" id="ARBA00023015"/>
    </source>
</evidence>
<keyword evidence="4" id="KW-0238">DNA-binding</keyword>
<feature type="compositionally biased region" description="Low complexity" evidence="9">
    <location>
        <begin position="340"/>
        <end position="354"/>
    </location>
</feature>
<feature type="compositionally biased region" description="Low complexity" evidence="9">
    <location>
        <begin position="100"/>
        <end position="117"/>
    </location>
</feature>
<keyword evidence="3" id="KW-0805">Transcription regulation</keyword>
<feature type="compositionally biased region" description="Low complexity" evidence="9">
    <location>
        <begin position="736"/>
        <end position="746"/>
    </location>
</feature>
<dbReference type="OrthoDB" id="60033at2759"/>
<dbReference type="InterPro" id="IPR036388">
    <property type="entry name" value="WH-like_DNA-bd_sf"/>
</dbReference>
<dbReference type="EMBL" id="JAACJJ010000042">
    <property type="protein sequence ID" value="KAF5316267.1"/>
    <property type="molecule type" value="Genomic_DNA"/>
</dbReference>
<dbReference type="Pfam" id="PF00447">
    <property type="entry name" value="HSF_DNA-bind"/>
    <property type="match status" value="1"/>
</dbReference>
<feature type="compositionally biased region" description="Polar residues" evidence="9">
    <location>
        <begin position="73"/>
        <end position="99"/>
    </location>
</feature>
<keyword evidence="5" id="KW-0804">Transcription</keyword>
<feature type="region of interest" description="Disordered" evidence="9">
    <location>
        <begin position="594"/>
        <end position="715"/>
    </location>
</feature>
<feature type="compositionally biased region" description="Low complexity" evidence="9">
    <location>
        <begin position="268"/>
        <end position="279"/>
    </location>
</feature>
<dbReference type="PANTHER" id="PTHR10015:SF427">
    <property type="entry name" value="HEAT SHOCK FACTOR PROTEIN"/>
    <property type="match status" value="1"/>
</dbReference>
<name>A0A8H5B5T8_9AGAR</name>
<evidence type="ECO:0000256" key="4">
    <source>
        <dbReference type="ARBA" id="ARBA00023125"/>
    </source>
</evidence>
<dbReference type="SMART" id="SM00415">
    <property type="entry name" value="HSF"/>
    <property type="match status" value="1"/>
</dbReference>
<feature type="region of interest" description="Disordered" evidence="9">
    <location>
        <begin position="257"/>
        <end position="285"/>
    </location>
</feature>
<dbReference type="PANTHER" id="PTHR10015">
    <property type="entry name" value="HEAT SHOCK TRANSCRIPTION FACTOR"/>
    <property type="match status" value="1"/>
</dbReference>
<feature type="compositionally biased region" description="Polar residues" evidence="9">
    <location>
        <begin position="162"/>
        <end position="174"/>
    </location>
</feature>
<comment type="subcellular location">
    <subcellularLocation>
        <location evidence="1">Nucleus</location>
    </subcellularLocation>
</comment>
<evidence type="ECO:0000313" key="12">
    <source>
        <dbReference type="Proteomes" id="UP000567179"/>
    </source>
</evidence>
<dbReference type="AlphaFoldDB" id="A0A8H5B5T8"/>
<feature type="region of interest" description="Disordered" evidence="9">
    <location>
        <begin position="71"/>
        <end position="239"/>
    </location>
</feature>
<feature type="compositionally biased region" description="Polar residues" evidence="9">
    <location>
        <begin position="210"/>
        <end position="231"/>
    </location>
</feature>
<dbReference type="GO" id="GO:0003700">
    <property type="term" value="F:DNA-binding transcription factor activity"/>
    <property type="evidence" value="ECO:0007669"/>
    <property type="project" value="InterPro"/>
</dbReference>
<feature type="region of interest" description="Disordered" evidence="9">
    <location>
        <begin position="316"/>
        <end position="354"/>
    </location>
</feature>
<comment type="subunit">
    <text evidence="7">Homotrimer. Homotrimerization increases the affinity of HSF1 to DNA. Interacts with transcriptional coregulator SSA1 on chromatin.</text>
</comment>
<proteinExistence type="inferred from homology"/>
<dbReference type="InterPro" id="IPR000232">
    <property type="entry name" value="HSF_DNA-bd"/>
</dbReference>
<feature type="region of interest" description="Disordered" evidence="9">
    <location>
        <begin position="736"/>
        <end position="766"/>
    </location>
</feature>
<evidence type="ECO:0000259" key="10">
    <source>
        <dbReference type="PROSITE" id="PS00434"/>
    </source>
</evidence>
<reference evidence="11 12" key="1">
    <citation type="journal article" date="2020" name="ISME J.">
        <title>Uncovering the hidden diversity of litter-decomposition mechanisms in mushroom-forming fungi.</title>
        <authorList>
            <person name="Floudas D."/>
            <person name="Bentzer J."/>
            <person name="Ahren D."/>
            <person name="Johansson T."/>
            <person name="Persson P."/>
            <person name="Tunlid A."/>
        </authorList>
    </citation>
    <scope>NUCLEOTIDE SEQUENCE [LARGE SCALE GENOMIC DNA]</scope>
    <source>
        <strain evidence="11 12">CBS 101986</strain>
    </source>
</reference>
<keyword evidence="6" id="KW-0539">Nucleus</keyword>
<comment type="caution">
    <text evidence="11">The sequence shown here is derived from an EMBL/GenBank/DDBJ whole genome shotgun (WGS) entry which is preliminary data.</text>
</comment>
<dbReference type="Gene3D" id="1.10.10.10">
    <property type="entry name" value="Winged helix-like DNA-binding domain superfamily/Winged helix DNA-binding domain"/>
    <property type="match status" value="1"/>
</dbReference>
<dbReference type="SUPFAM" id="SSF46785">
    <property type="entry name" value="Winged helix' DNA-binding domain"/>
    <property type="match status" value="1"/>
</dbReference>
<evidence type="ECO:0000256" key="9">
    <source>
        <dbReference type="SAM" id="MobiDB-lite"/>
    </source>
</evidence>
<feature type="region of interest" description="Disordered" evidence="9">
    <location>
        <begin position="34"/>
        <end position="55"/>
    </location>
</feature>
<feature type="compositionally biased region" description="Polar residues" evidence="9">
    <location>
        <begin position="657"/>
        <end position="672"/>
    </location>
</feature>
<feature type="compositionally biased region" description="Polar residues" evidence="9">
    <location>
        <begin position="121"/>
        <end position="130"/>
    </location>
</feature>
<dbReference type="FunFam" id="1.10.10.10:FF:000027">
    <property type="entry name" value="Heat shock transcription factor 1"/>
    <property type="match status" value="1"/>
</dbReference>
<feature type="compositionally biased region" description="Low complexity" evidence="9">
    <location>
        <begin position="181"/>
        <end position="209"/>
    </location>
</feature>
<protein>
    <recommendedName>
        <fullName evidence="10">HSF-type DNA-binding domain-containing protein</fullName>
    </recommendedName>
</protein>
<feature type="domain" description="HSF-type DNA-binding" evidence="10">
    <location>
        <begin position="465"/>
        <end position="489"/>
    </location>
</feature>
<dbReference type="PROSITE" id="PS00434">
    <property type="entry name" value="HSF_DOMAIN"/>
    <property type="match status" value="1"/>
</dbReference>
<evidence type="ECO:0000313" key="11">
    <source>
        <dbReference type="EMBL" id="KAF5316267.1"/>
    </source>
</evidence>
<organism evidence="11 12">
    <name type="scientific">Psilocybe cf. subviscida</name>
    <dbReference type="NCBI Taxonomy" id="2480587"/>
    <lineage>
        <taxon>Eukaryota</taxon>
        <taxon>Fungi</taxon>
        <taxon>Dikarya</taxon>
        <taxon>Basidiomycota</taxon>
        <taxon>Agaricomycotina</taxon>
        <taxon>Agaricomycetes</taxon>
        <taxon>Agaricomycetidae</taxon>
        <taxon>Agaricales</taxon>
        <taxon>Agaricineae</taxon>
        <taxon>Strophariaceae</taxon>
        <taxon>Psilocybe</taxon>
    </lineage>
</organism>
<keyword evidence="12" id="KW-1185">Reference proteome</keyword>
<feature type="compositionally biased region" description="Basic residues" evidence="9">
    <location>
        <begin position="257"/>
        <end position="267"/>
    </location>
</feature>
<dbReference type="Proteomes" id="UP000567179">
    <property type="component" value="Unassembled WGS sequence"/>
</dbReference>
<dbReference type="GO" id="GO:0005634">
    <property type="term" value="C:nucleus"/>
    <property type="evidence" value="ECO:0007669"/>
    <property type="project" value="UniProtKB-SubCell"/>
</dbReference>
<evidence type="ECO:0000256" key="7">
    <source>
        <dbReference type="ARBA" id="ARBA00062171"/>
    </source>
</evidence>
<evidence type="ECO:0000256" key="2">
    <source>
        <dbReference type="ARBA" id="ARBA00006403"/>
    </source>
</evidence>
<comment type="similarity">
    <text evidence="2 8">Belongs to the HSF family.</text>
</comment>
<feature type="compositionally biased region" description="Polar residues" evidence="9">
    <location>
        <begin position="629"/>
        <end position="641"/>
    </location>
</feature>
<accession>A0A8H5B5T8</accession>
<dbReference type="PRINTS" id="PR00056">
    <property type="entry name" value="HSFDOMAIN"/>
</dbReference>
<dbReference type="InterPro" id="IPR036390">
    <property type="entry name" value="WH_DNA-bd_sf"/>
</dbReference>
<gene>
    <name evidence="11" type="ORF">D9619_006234</name>
</gene>